<dbReference type="OMA" id="AMYMKCP"/>
<reference evidence="16" key="1">
    <citation type="journal article" date="2014" name="BMC Genomics">
        <title>Genome characteristics reveal the impact of lichenization on lichen-forming fungus Endocarpon pusillum Hedwig (Verrucariales, Ascomycota).</title>
        <authorList>
            <person name="Wang Y.-Y."/>
            <person name="Liu B."/>
            <person name="Zhang X.-Y."/>
            <person name="Zhou Q.-M."/>
            <person name="Zhang T."/>
            <person name="Li H."/>
            <person name="Yu Y.-F."/>
            <person name="Zhang X.-L."/>
            <person name="Hao X.-Y."/>
            <person name="Wang M."/>
            <person name="Wang L."/>
            <person name="Wei J.-C."/>
        </authorList>
    </citation>
    <scope>NUCLEOTIDE SEQUENCE [LARGE SCALE GENOMIC DNA]</scope>
    <source>
        <strain evidence="16">Z07020 / HMAS-L-300199</strain>
    </source>
</reference>
<feature type="transmembrane region" description="Helical" evidence="12">
    <location>
        <begin position="453"/>
        <end position="474"/>
    </location>
</feature>
<name>U1GA54_ENDPU</name>
<dbReference type="Pfam" id="PF13439">
    <property type="entry name" value="Glyco_transf_4"/>
    <property type="match status" value="1"/>
</dbReference>
<keyword evidence="16" id="KW-1185">Reference proteome</keyword>
<evidence type="ECO:0000256" key="10">
    <source>
        <dbReference type="ARBA" id="ARBA00045103"/>
    </source>
</evidence>
<comment type="catalytic activity">
    <reaction evidence="11 12">
        <text>an alpha-D-Man-(1-&gt;3)-beta-D-Man-(1-&gt;4)-beta-D-GlcNAc-(1-&gt;4)-alpha-D-GlcNAc-diphospho-di-trans,poly-cis-dolichol + GDP-alpha-D-mannose = an alpha-D-Man-(1-&gt;3)-[alpha-D-Man-(1-&gt;6)]-beta-D-Man-(1-&gt;4)-beta-D-GlcNAc-(1-&gt;4)-alpha-D-GlcNAc-diphospho-di-trans,poly-cis-dolichol + GDP + H(+)</text>
        <dbReference type="Rhea" id="RHEA:29519"/>
        <dbReference type="Rhea" id="RHEA-COMP:19513"/>
        <dbReference type="Rhea" id="RHEA-COMP:19515"/>
        <dbReference type="ChEBI" id="CHEBI:15378"/>
        <dbReference type="ChEBI" id="CHEBI:57527"/>
        <dbReference type="ChEBI" id="CHEBI:58189"/>
        <dbReference type="ChEBI" id="CHEBI:132510"/>
        <dbReference type="ChEBI" id="CHEBI:132511"/>
        <dbReference type="EC" id="2.4.1.257"/>
    </reaction>
    <physiologicalReaction direction="left-to-right" evidence="11 12">
        <dbReference type="Rhea" id="RHEA:29520"/>
    </physiologicalReaction>
</comment>
<comment type="catalytic activity">
    <reaction evidence="10 12">
        <text>a beta-D-Man-(1-&gt;4)-beta-D-GlcNAc-(1-&gt;4)-alpha-D-GlcNAc-diphospho-di-trans,poly-cis-dolichol + GDP-alpha-D-mannose = an alpha-D-Man-(1-&gt;3)-beta-D-Man-(1-&gt;4)-beta-D-GlcNAc-(1-&gt;4)-alpha-D-GlcNAc-diphospho-di-trans,poly-cis-dolichol + GDP + H(+)</text>
        <dbReference type="Rhea" id="RHEA:29515"/>
        <dbReference type="Rhea" id="RHEA-COMP:19511"/>
        <dbReference type="Rhea" id="RHEA-COMP:19513"/>
        <dbReference type="ChEBI" id="CHEBI:15378"/>
        <dbReference type="ChEBI" id="CHEBI:57527"/>
        <dbReference type="ChEBI" id="CHEBI:58189"/>
        <dbReference type="ChEBI" id="CHEBI:58472"/>
        <dbReference type="ChEBI" id="CHEBI:132510"/>
        <dbReference type="EC" id="2.4.1.132"/>
    </reaction>
    <physiologicalReaction direction="left-to-right" evidence="10 12">
        <dbReference type="Rhea" id="RHEA:29516"/>
    </physiologicalReaction>
</comment>
<gene>
    <name evidence="15" type="ORF">EPUS_02074</name>
</gene>
<evidence type="ECO:0000256" key="4">
    <source>
        <dbReference type="ARBA" id="ARBA00022676"/>
    </source>
</evidence>
<dbReference type="CDD" id="cd03805">
    <property type="entry name" value="GT4_ALG2-like"/>
    <property type="match status" value="1"/>
</dbReference>
<dbReference type="Pfam" id="PF00534">
    <property type="entry name" value="Glycos_transf_1"/>
    <property type="match status" value="1"/>
</dbReference>
<evidence type="ECO:0000259" key="13">
    <source>
        <dbReference type="Pfam" id="PF00534"/>
    </source>
</evidence>
<dbReference type="InterPro" id="IPR028098">
    <property type="entry name" value="Glyco_trans_4-like_N"/>
</dbReference>
<proteinExistence type="inferred from homology"/>
<dbReference type="Proteomes" id="UP000019373">
    <property type="component" value="Unassembled WGS sequence"/>
</dbReference>
<dbReference type="SUPFAM" id="SSF53756">
    <property type="entry name" value="UDP-Glycosyltransferase/glycogen phosphorylase"/>
    <property type="match status" value="1"/>
</dbReference>
<keyword evidence="5 12" id="KW-0808">Transferase</keyword>
<dbReference type="GO" id="GO:0004378">
    <property type="term" value="F:GDP-Man:Man(1)GlcNAc(2)-PP-Dol alpha-1,3-mannosyltransferase activity"/>
    <property type="evidence" value="ECO:0007669"/>
    <property type="project" value="UniProtKB-UniRule"/>
</dbReference>
<feature type="domain" description="Glycosyltransferase subfamily 4-like N-terminal" evidence="14">
    <location>
        <begin position="28"/>
        <end position="219"/>
    </location>
</feature>
<dbReference type="GO" id="GO:0102704">
    <property type="term" value="F:GDP-Man:Man(2)GlcNAc(2)-PP-Dol alpha-1,6-mannosyltransferase activity"/>
    <property type="evidence" value="ECO:0007669"/>
    <property type="project" value="UniProtKB-UniRule"/>
</dbReference>
<evidence type="ECO:0000313" key="15">
    <source>
        <dbReference type="EMBL" id="ERF74387.1"/>
    </source>
</evidence>
<evidence type="ECO:0000256" key="8">
    <source>
        <dbReference type="ARBA" id="ARBA00022989"/>
    </source>
</evidence>
<organism evidence="15 16">
    <name type="scientific">Endocarpon pusillum (strain Z07020 / HMAS-L-300199)</name>
    <name type="common">Lichen-forming fungus</name>
    <dbReference type="NCBI Taxonomy" id="1263415"/>
    <lineage>
        <taxon>Eukaryota</taxon>
        <taxon>Fungi</taxon>
        <taxon>Dikarya</taxon>
        <taxon>Ascomycota</taxon>
        <taxon>Pezizomycotina</taxon>
        <taxon>Eurotiomycetes</taxon>
        <taxon>Chaetothyriomycetidae</taxon>
        <taxon>Verrucariales</taxon>
        <taxon>Verrucariaceae</taxon>
        <taxon>Endocarpon</taxon>
    </lineage>
</organism>
<comment type="subcellular location">
    <subcellularLocation>
        <location evidence="2 12">Endoplasmic reticulum membrane</location>
    </subcellularLocation>
</comment>
<comment type="similarity">
    <text evidence="12">Belongs to the glycosyltransferase group 1 family.</text>
</comment>
<keyword evidence="9 12" id="KW-0472">Membrane</keyword>
<dbReference type="InterPro" id="IPR001296">
    <property type="entry name" value="Glyco_trans_1"/>
</dbReference>
<evidence type="ECO:0000256" key="1">
    <source>
        <dbReference type="ARBA" id="ARBA00003142"/>
    </source>
</evidence>
<evidence type="ECO:0000256" key="3">
    <source>
        <dbReference type="ARBA" id="ARBA00004922"/>
    </source>
</evidence>
<evidence type="ECO:0000256" key="7">
    <source>
        <dbReference type="ARBA" id="ARBA00022824"/>
    </source>
</evidence>
<keyword evidence="4 12" id="KW-0328">Glycosyltransferase</keyword>
<evidence type="ECO:0000256" key="2">
    <source>
        <dbReference type="ARBA" id="ARBA00004586"/>
    </source>
</evidence>
<dbReference type="RefSeq" id="XP_007800097.1">
    <property type="nucleotide sequence ID" value="XM_007801906.1"/>
</dbReference>
<keyword evidence="8 12" id="KW-1133">Transmembrane helix</keyword>
<dbReference type="InterPro" id="IPR027054">
    <property type="entry name" value="ALG2"/>
</dbReference>
<feature type="domain" description="Glycosyl transferase family 1" evidence="13">
    <location>
        <begin position="223"/>
        <end position="417"/>
    </location>
</feature>
<comment type="function">
    <text evidence="1 12">Mannosylates Man(2)GlcNAc(2)-dolichol diphosphate and Man(1)GlcNAc(2)-dolichol diphosphate to form Man(3)GlcNAc(2)-dolichol diphosphate.</text>
</comment>
<dbReference type="EC" id="2.4.1.257" evidence="12"/>
<protein>
    <recommendedName>
        <fullName evidence="12">Alpha-1,3/1,6-mannosyltransferase ALG2</fullName>
        <ecNumber evidence="12">2.4.1.132</ecNumber>
        <ecNumber evidence="12">2.4.1.257</ecNumber>
    </recommendedName>
    <alternativeName>
        <fullName evidence="12">GDP-Man:Man(1)GlcNAc(2)-PP-Dol alpha-1,3-mannosyltransferase</fullName>
    </alternativeName>
</protein>
<evidence type="ECO:0000256" key="12">
    <source>
        <dbReference type="RuleBase" id="RU367136"/>
    </source>
</evidence>
<accession>U1GA54</accession>
<dbReference type="AlphaFoldDB" id="U1GA54"/>
<evidence type="ECO:0000256" key="11">
    <source>
        <dbReference type="ARBA" id="ARBA00045104"/>
    </source>
</evidence>
<dbReference type="PANTHER" id="PTHR45918:SF1">
    <property type="entry name" value="ALPHA-1,3_1,6-MANNOSYLTRANSFERASE ALG2"/>
    <property type="match status" value="1"/>
</dbReference>
<dbReference type="GeneID" id="19237128"/>
<sequence length="489" mass="55334">MSATTTNTPKPDLSKKRNIIFIHPDLGIGGAERLIIDAAVGLQNLGHRVTILTSHCDPKHCFEEARDGTLDVRIRGHTIFPPAILNRFHILLATFRQIHLVLATCLFTNELAELKPEVFIIDQLSACVPLLRWLWPRNERVLFYCHFPDQLLARRDEQGWLGIVKRVYRWPFDWFEGWSMGGSDRVVVNSRFTRSVVEKVFGRDRLGELRVVYPCVNIESGQREEQDEKPLWKNKKILLSINRFERKKDVGLAIKAFAGLTLEQRPNVRLVIAGGYDSRISENVLYHKELEALADYLGLSHATAKNVPTALAVPFSIDVLFLLSVPGVFKSTLLRNAKLLIYTPQNEHFGIVPVEAMQYGVPVLASNTGGPLETVLDGKTGWLRDAKDVGAWTDVMSQVVNDADGVEIQMMGQAGKKRVQGEFSRTKMSHMLEDQIEEMIRGRRKAFVERKDVIFVLSVIGIFVAALFLTLMSIPDLSRPPRKHIQLNN</sequence>
<keyword evidence="6 12" id="KW-0812">Transmembrane</keyword>
<evidence type="ECO:0000256" key="6">
    <source>
        <dbReference type="ARBA" id="ARBA00022692"/>
    </source>
</evidence>
<evidence type="ECO:0000313" key="16">
    <source>
        <dbReference type="Proteomes" id="UP000019373"/>
    </source>
</evidence>
<evidence type="ECO:0000259" key="14">
    <source>
        <dbReference type="Pfam" id="PF13439"/>
    </source>
</evidence>
<dbReference type="GO" id="GO:0005789">
    <property type="term" value="C:endoplasmic reticulum membrane"/>
    <property type="evidence" value="ECO:0007669"/>
    <property type="project" value="UniProtKB-SubCell"/>
</dbReference>
<dbReference type="UniPathway" id="UPA00378"/>
<feature type="transmembrane region" description="Helical" evidence="12">
    <location>
        <begin position="310"/>
        <end position="329"/>
    </location>
</feature>
<dbReference type="EC" id="2.4.1.132" evidence="12"/>
<dbReference type="HOGENOM" id="CLU_030619_0_0_1"/>
<evidence type="ECO:0000256" key="9">
    <source>
        <dbReference type="ARBA" id="ARBA00023136"/>
    </source>
</evidence>
<evidence type="ECO:0000256" key="5">
    <source>
        <dbReference type="ARBA" id="ARBA00022679"/>
    </source>
</evidence>
<dbReference type="Gene3D" id="3.40.50.2000">
    <property type="entry name" value="Glycogen Phosphorylase B"/>
    <property type="match status" value="2"/>
</dbReference>
<dbReference type="eggNOG" id="KOG0853">
    <property type="taxonomic scope" value="Eukaryota"/>
</dbReference>
<keyword evidence="7 12" id="KW-0256">Endoplasmic reticulum</keyword>
<dbReference type="OrthoDB" id="448893at2759"/>
<dbReference type="PANTHER" id="PTHR45918">
    <property type="entry name" value="ALPHA-1,3/1,6-MANNOSYLTRANSFERASE ALG2"/>
    <property type="match status" value="1"/>
</dbReference>
<dbReference type="EMBL" id="KE720882">
    <property type="protein sequence ID" value="ERF74387.1"/>
    <property type="molecule type" value="Genomic_DNA"/>
</dbReference>
<comment type="pathway">
    <text evidence="3 12">Protein modification; protein glycosylation.</text>
</comment>